<organism evidence="1">
    <name type="scientific">bioreactor metagenome</name>
    <dbReference type="NCBI Taxonomy" id="1076179"/>
    <lineage>
        <taxon>unclassified sequences</taxon>
        <taxon>metagenomes</taxon>
        <taxon>ecological metagenomes</taxon>
    </lineage>
</organism>
<name>A0A644ZQP3_9ZZZZ</name>
<accession>A0A644ZQP3</accession>
<dbReference type="AlphaFoldDB" id="A0A644ZQP3"/>
<evidence type="ECO:0000313" key="1">
    <source>
        <dbReference type="EMBL" id="MPM40953.1"/>
    </source>
</evidence>
<sequence>MMDKQILKIALACLRLIEEMIANTRDGRD</sequence>
<gene>
    <name evidence="1" type="ORF">SDC9_87602</name>
</gene>
<dbReference type="EMBL" id="VSSQ01009191">
    <property type="protein sequence ID" value="MPM40953.1"/>
    <property type="molecule type" value="Genomic_DNA"/>
</dbReference>
<reference evidence="1" key="1">
    <citation type="submission" date="2019-08" db="EMBL/GenBank/DDBJ databases">
        <authorList>
            <person name="Kucharzyk K."/>
            <person name="Murdoch R.W."/>
            <person name="Higgins S."/>
            <person name="Loffler F."/>
        </authorList>
    </citation>
    <scope>NUCLEOTIDE SEQUENCE</scope>
</reference>
<proteinExistence type="predicted"/>
<protein>
    <submittedName>
        <fullName evidence="1">Uncharacterized protein</fullName>
    </submittedName>
</protein>
<comment type="caution">
    <text evidence="1">The sequence shown here is derived from an EMBL/GenBank/DDBJ whole genome shotgun (WGS) entry which is preliminary data.</text>
</comment>